<keyword evidence="1" id="KW-0472">Membrane</keyword>
<keyword evidence="3" id="KW-1185">Reference proteome</keyword>
<proteinExistence type="predicted"/>
<evidence type="ECO:0000313" key="3">
    <source>
        <dbReference type="Proteomes" id="UP000474159"/>
    </source>
</evidence>
<dbReference type="PANTHER" id="PTHR40115">
    <property type="entry name" value="INNER MEMBRANE PROTEIN WITH PEPSY TM HELIX"/>
    <property type="match status" value="1"/>
</dbReference>
<dbReference type="PANTHER" id="PTHR40115:SF1">
    <property type="entry name" value="INNER MEMBRANE PROTEIN WITH PEPSY TM HELIX"/>
    <property type="match status" value="1"/>
</dbReference>
<keyword evidence="1" id="KW-0812">Transmembrane</keyword>
<feature type="transmembrane region" description="Helical" evidence="1">
    <location>
        <begin position="174"/>
        <end position="197"/>
    </location>
</feature>
<dbReference type="Pfam" id="PF16357">
    <property type="entry name" value="PepSY_TM_like_2"/>
    <property type="match status" value="1"/>
</dbReference>
<comment type="caution">
    <text evidence="2">The sequence shown here is derived from an EMBL/GenBank/DDBJ whole genome shotgun (WGS) entry which is preliminary data.</text>
</comment>
<evidence type="ECO:0000256" key="1">
    <source>
        <dbReference type="SAM" id="Phobius"/>
    </source>
</evidence>
<name>A0A6L3T0P1_9HYPH</name>
<accession>A0A6L3T0P1</accession>
<evidence type="ECO:0000313" key="2">
    <source>
        <dbReference type="EMBL" id="KAB1078551.1"/>
    </source>
</evidence>
<evidence type="ECO:0008006" key="4">
    <source>
        <dbReference type="Google" id="ProtNLM"/>
    </source>
</evidence>
<dbReference type="InterPro" id="IPR032307">
    <property type="entry name" value="PepSY_TM-like_2"/>
</dbReference>
<keyword evidence="1" id="KW-1133">Transmembrane helix</keyword>
<protein>
    <recommendedName>
        <fullName evidence="4">Peptidase</fullName>
    </recommendedName>
</protein>
<reference evidence="2 3" key="1">
    <citation type="submission" date="2019-09" db="EMBL/GenBank/DDBJ databases">
        <title>YIM 48816 draft genome.</title>
        <authorList>
            <person name="Jiang L."/>
        </authorList>
    </citation>
    <scope>NUCLEOTIDE SEQUENCE [LARGE SCALE GENOMIC DNA]</scope>
    <source>
        <strain evidence="2 3">YIM 48816</strain>
    </source>
</reference>
<feature type="transmembrane region" description="Helical" evidence="1">
    <location>
        <begin position="203"/>
        <end position="223"/>
    </location>
</feature>
<dbReference type="AlphaFoldDB" id="A0A6L3T0P1"/>
<dbReference type="EMBL" id="VZZK01000013">
    <property type="protein sequence ID" value="KAB1078551.1"/>
    <property type="molecule type" value="Genomic_DNA"/>
</dbReference>
<organism evidence="2 3">
    <name type="scientific">Methylobacterium soli</name>
    <dbReference type="NCBI Taxonomy" id="553447"/>
    <lineage>
        <taxon>Bacteria</taxon>
        <taxon>Pseudomonadati</taxon>
        <taxon>Pseudomonadota</taxon>
        <taxon>Alphaproteobacteria</taxon>
        <taxon>Hyphomicrobiales</taxon>
        <taxon>Methylobacteriaceae</taxon>
        <taxon>Methylobacterium</taxon>
    </lineage>
</organism>
<dbReference type="OrthoDB" id="27171at2"/>
<dbReference type="RefSeq" id="WP_151000864.1">
    <property type="nucleotide sequence ID" value="NZ_BPQY01000332.1"/>
</dbReference>
<dbReference type="Proteomes" id="UP000474159">
    <property type="component" value="Unassembled WGS sequence"/>
</dbReference>
<sequence>MSGTALATRQSLDAAAEPRRRARARRAFWLKQLHTWHWVSSGLCLVGMLLFTVTGFTLNHAGLFEGRPQVSTREAVLPRDLAGTLAALPANGQGRLPDGLRDWLAATFGIATGGREAEFSKTEILVSLPRPGGDAFVSIGRPDGAVLYERTGRGWVSYLNDLHKGRNAGPAWGLFIDVFAGACLVFCLTGLVLLQIHAGRRPATWPVVGLGLLAPLLIALLLIHA</sequence>
<feature type="transmembrane region" description="Helical" evidence="1">
    <location>
        <begin position="36"/>
        <end position="58"/>
    </location>
</feature>
<gene>
    <name evidence="2" type="ORF">F6X53_14220</name>
</gene>